<evidence type="ECO:0000259" key="2">
    <source>
        <dbReference type="SMART" id="SM00860"/>
    </source>
</evidence>
<dbReference type="Gene3D" id="3.40.50.300">
    <property type="entry name" value="P-loop containing nucleotide triphosphate hydrolases"/>
    <property type="match status" value="1"/>
</dbReference>
<gene>
    <name evidence="3" type="ORF">J2S44_008206</name>
</gene>
<feature type="domain" description="Knr4/Smi1-like" evidence="2">
    <location>
        <begin position="428"/>
        <end position="556"/>
    </location>
</feature>
<feature type="region of interest" description="Disordered" evidence="1">
    <location>
        <begin position="146"/>
        <end position="277"/>
    </location>
</feature>
<protein>
    <submittedName>
        <fullName evidence="3">Cell wall assembly regulator SMI1</fullName>
    </submittedName>
</protein>
<feature type="compositionally biased region" description="Low complexity" evidence="1">
    <location>
        <begin position="219"/>
        <end position="229"/>
    </location>
</feature>
<evidence type="ECO:0000256" key="1">
    <source>
        <dbReference type="SAM" id="MobiDB-lite"/>
    </source>
</evidence>
<dbReference type="SMART" id="SM00860">
    <property type="entry name" value="SMI1_KNR4"/>
    <property type="match status" value="1"/>
</dbReference>
<accession>A0AAE4CVZ2</accession>
<keyword evidence="4" id="KW-1185">Reference proteome</keyword>
<dbReference type="Gene3D" id="3.40.1580.10">
    <property type="entry name" value="SMI1/KNR4-like"/>
    <property type="match status" value="1"/>
</dbReference>
<dbReference type="Pfam" id="PF13500">
    <property type="entry name" value="AAA_26"/>
    <property type="match status" value="1"/>
</dbReference>
<dbReference type="InterPro" id="IPR018958">
    <property type="entry name" value="Knr4/Smi1-like_dom"/>
</dbReference>
<dbReference type="InterPro" id="IPR027417">
    <property type="entry name" value="P-loop_NTPase"/>
</dbReference>
<comment type="caution">
    <text evidence="3">The sequence shown here is derived from an EMBL/GenBank/DDBJ whole genome shotgun (WGS) entry which is preliminary data.</text>
</comment>
<dbReference type="SUPFAM" id="SSF52540">
    <property type="entry name" value="P-loop containing nucleoside triphosphate hydrolases"/>
    <property type="match status" value="1"/>
</dbReference>
<dbReference type="AlphaFoldDB" id="A0AAE4CVZ2"/>
<dbReference type="CDD" id="cd03109">
    <property type="entry name" value="DTBS"/>
    <property type="match status" value="1"/>
</dbReference>
<reference evidence="3 4" key="1">
    <citation type="submission" date="2023-07" db="EMBL/GenBank/DDBJ databases">
        <title>Sequencing the genomes of 1000 actinobacteria strains.</title>
        <authorList>
            <person name="Klenk H.-P."/>
        </authorList>
    </citation>
    <scope>NUCLEOTIDE SEQUENCE [LARGE SCALE GENOMIC DNA]</scope>
    <source>
        <strain evidence="3 4">DSM 44711</strain>
    </source>
</reference>
<dbReference type="SUPFAM" id="SSF160631">
    <property type="entry name" value="SMI1/KNR4-like"/>
    <property type="match status" value="1"/>
</dbReference>
<sequence length="585" mass="59665">MGEQWPDGGPWVVVPTSAEVDWEAAVAALTAAASVRVAAVAIGGSGGPVRASVATWTELRDTDPDPLTLAETCDLVAVLARTHGLVLVAGVPGLLVPVGRAGWTMTDLAARLGAPVVVVTGDGPDAANHTTLALDALTTRGLAGTVVTVGGPPPGDARPEFGSPPAVPAPAESAGSGRAASVTPPVVPDPARSNPAESAGSGQAVAATPPAATPPAVPEAPAGGPAMAEDLPVTSHPPADTDGPRARAGSPEPADSPELAERLPVTPAGRIPAGVGVPGREAARGFLDPILHASTGRAAAPAPAPAAAPAGPPVPVTGGTRVALALIALFVTMSLAAVGLAFCDRPDERPQVTAETSVAPRWRDTPPPAPTPSFTGVPVTRFCPVDALPGPPTRPSPRVTDRVDAAWERIEKWLAAKAPESHASLRPGAGVADIDAAQRRMSVPFPPDLVASLLRHNGTGNGVAGFPLPFMHPPMTVAETVDAWQSLCETAATYHTPGDASWWDNEYVPFARAGDGGYLLVDQRKPAVTGRVVEFYDEDGVRFSGWPSSVADLLEQVATALETGEPFAGRYRPALAGDRLEWIIR</sequence>
<name>A0AAE4CVZ2_9ACTN</name>
<feature type="region of interest" description="Disordered" evidence="1">
    <location>
        <begin position="351"/>
        <end position="376"/>
    </location>
</feature>
<organism evidence="3 4">
    <name type="scientific">Catenuloplanes niger</name>
    <dbReference type="NCBI Taxonomy" id="587534"/>
    <lineage>
        <taxon>Bacteria</taxon>
        <taxon>Bacillati</taxon>
        <taxon>Actinomycetota</taxon>
        <taxon>Actinomycetes</taxon>
        <taxon>Micromonosporales</taxon>
        <taxon>Micromonosporaceae</taxon>
        <taxon>Catenuloplanes</taxon>
    </lineage>
</organism>
<dbReference type="InterPro" id="IPR037883">
    <property type="entry name" value="Knr4/Smi1-like_sf"/>
</dbReference>
<dbReference type="Proteomes" id="UP001183629">
    <property type="component" value="Unassembled WGS sequence"/>
</dbReference>
<evidence type="ECO:0000313" key="4">
    <source>
        <dbReference type="Proteomes" id="UP001183629"/>
    </source>
</evidence>
<dbReference type="EMBL" id="JAVDYC010000001">
    <property type="protein sequence ID" value="MDR7327956.1"/>
    <property type="molecule type" value="Genomic_DNA"/>
</dbReference>
<dbReference type="RefSeq" id="WP_310428729.1">
    <property type="nucleotide sequence ID" value="NZ_JAVDYC010000001.1"/>
</dbReference>
<evidence type="ECO:0000313" key="3">
    <source>
        <dbReference type="EMBL" id="MDR7327956.1"/>
    </source>
</evidence>
<dbReference type="Pfam" id="PF09346">
    <property type="entry name" value="SMI1_KNR4"/>
    <property type="match status" value="1"/>
</dbReference>
<proteinExistence type="predicted"/>